<gene>
    <name evidence="10" type="ORF">IHQ68_10655</name>
</gene>
<evidence type="ECO:0000256" key="8">
    <source>
        <dbReference type="SAM" id="SignalP"/>
    </source>
</evidence>
<evidence type="ECO:0000259" key="9">
    <source>
        <dbReference type="SMART" id="SM01217"/>
    </source>
</evidence>
<dbReference type="InterPro" id="IPR036962">
    <property type="entry name" value="Glyco_hydro_3_N_sf"/>
</dbReference>
<dbReference type="Proteomes" id="UP001181622">
    <property type="component" value="Unassembled WGS sequence"/>
</dbReference>
<dbReference type="PANTHER" id="PTHR30620:SF16">
    <property type="entry name" value="LYSOSOMAL BETA GLUCOSIDASE"/>
    <property type="match status" value="1"/>
</dbReference>
<evidence type="ECO:0000256" key="5">
    <source>
        <dbReference type="ARBA" id="ARBA00022801"/>
    </source>
</evidence>
<dbReference type="PANTHER" id="PTHR30620">
    <property type="entry name" value="PERIPLASMIC BETA-GLUCOSIDASE-RELATED"/>
    <property type="match status" value="1"/>
</dbReference>
<dbReference type="Pfam" id="PF14310">
    <property type="entry name" value="Fn3-like"/>
    <property type="match status" value="1"/>
</dbReference>
<keyword evidence="4 8" id="KW-0732">Signal</keyword>
<dbReference type="SUPFAM" id="SSF51445">
    <property type="entry name" value="(Trans)glycosidases"/>
    <property type="match status" value="1"/>
</dbReference>
<evidence type="ECO:0000313" key="11">
    <source>
        <dbReference type="Proteomes" id="UP001181622"/>
    </source>
</evidence>
<dbReference type="PRINTS" id="PR00133">
    <property type="entry name" value="GLHYDRLASE3"/>
</dbReference>
<dbReference type="InterPro" id="IPR001764">
    <property type="entry name" value="Glyco_hydro_3_N"/>
</dbReference>
<evidence type="ECO:0000256" key="2">
    <source>
        <dbReference type="ARBA" id="ARBA00005336"/>
    </source>
</evidence>
<comment type="similarity">
    <text evidence="2 7">Belongs to the glycosyl hydrolase 3 family.</text>
</comment>
<feature type="domain" description="Fibronectin type III-like" evidence="9">
    <location>
        <begin position="665"/>
        <end position="734"/>
    </location>
</feature>
<dbReference type="InterPro" id="IPR017853">
    <property type="entry name" value="GH"/>
</dbReference>
<name>A0ABU1DG25_9HYPH</name>
<evidence type="ECO:0000256" key="3">
    <source>
        <dbReference type="ARBA" id="ARBA00012744"/>
    </source>
</evidence>
<keyword evidence="11" id="KW-1185">Reference proteome</keyword>
<evidence type="ECO:0000256" key="4">
    <source>
        <dbReference type="ARBA" id="ARBA00022729"/>
    </source>
</evidence>
<dbReference type="PROSITE" id="PS00775">
    <property type="entry name" value="GLYCOSYL_HYDROL_F3"/>
    <property type="match status" value="1"/>
</dbReference>
<dbReference type="InterPro" id="IPR002772">
    <property type="entry name" value="Glyco_hydro_3_C"/>
</dbReference>
<dbReference type="InterPro" id="IPR026891">
    <property type="entry name" value="Fn3-like"/>
</dbReference>
<comment type="caution">
    <text evidence="10">The sequence shown here is derived from an EMBL/GenBank/DDBJ whole genome shotgun (WGS) entry which is preliminary data.</text>
</comment>
<evidence type="ECO:0000313" key="10">
    <source>
        <dbReference type="EMBL" id="MDR4307079.1"/>
    </source>
</evidence>
<dbReference type="RefSeq" id="WP_309391558.1">
    <property type="nucleotide sequence ID" value="NZ_JADBEO010000019.1"/>
</dbReference>
<dbReference type="SUPFAM" id="SSF52279">
    <property type="entry name" value="Beta-D-glucan exohydrolase, C-terminal domain"/>
    <property type="match status" value="1"/>
</dbReference>
<feature type="chain" id="PRO_5045332019" description="beta-glucosidase" evidence="8">
    <location>
        <begin position="24"/>
        <end position="746"/>
    </location>
</feature>
<dbReference type="SMART" id="SM01217">
    <property type="entry name" value="Fn3_like"/>
    <property type="match status" value="1"/>
</dbReference>
<evidence type="ECO:0000256" key="1">
    <source>
        <dbReference type="ARBA" id="ARBA00000448"/>
    </source>
</evidence>
<dbReference type="InterPro" id="IPR036881">
    <property type="entry name" value="Glyco_hydro_3_C_sf"/>
</dbReference>
<evidence type="ECO:0000256" key="6">
    <source>
        <dbReference type="ARBA" id="ARBA00023295"/>
    </source>
</evidence>
<dbReference type="Gene3D" id="3.20.20.300">
    <property type="entry name" value="Glycoside hydrolase, family 3, N-terminal domain"/>
    <property type="match status" value="1"/>
</dbReference>
<dbReference type="EC" id="3.2.1.21" evidence="3"/>
<dbReference type="Gene3D" id="3.40.50.1700">
    <property type="entry name" value="Glycoside hydrolase family 3 C-terminal domain"/>
    <property type="match status" value="1"/>
</dbReference>
<dbReference type="Pfam" id="PF00933">
    <property type="entry name" value="Glyco_hydro_3"/>
    <property type="match status" value="1"/>
</dbReference>
<accession>A0ABU1DG25</accession>
<dbReference type="Gene3D" id="2.60.40.10">
    <property type="entry name" value="Immunoglobulins"/>
    <property type="match status" value="1"/>
</dbReference>
<dbReference type="InterPro" id="IPR013783">
    <property type="entry name" value="Ig-like_fold"/>
</dbReference>
<sequence>MNPRRVASLAFALAFLIPLQASADPAASPRVEALISKMTLEEKAGQLTMNTTFPPQESNYRDIRDAIRAGAVGSVYNVHNVNQAREMQDIAVKESRLKIPLLMAHDILHGFRTIFPIALGQAASWDFDAIRRAERVAAEETTADGINMTLAPMFDISHDARWGRVVEGAGESVWLASRIAEARIKGFQGDSLSNKTSLLACVKHIGANGAVIGGREYTAADVSQRAMRQEFLPPFKAALDAGARCFMAGLNAPDGLPTIANPWLLKDVMRGEWGFKGIVMSDFDGVKALVEHGLVRDGDRIETARIAFQAGAGLDMQSNDFFRAIPKLVREGVIAEKDVDDAVRRILVVKEEMGLFETPHHGLEPGRTKTPPPTKEALAVAQELAEKSVVLLKNSGSDAQAGGKILPLSPDVKKVALVGPLADNADDVVGAWSARSVLSEVVTLKKGLEQRLPNAKVVTTPGGRTHDARDEEIAAAVETARDAEVVVLALGEAFADTGEAQARANLDLPGRQMELARKVLALGKPTIVIVMAGRPLVLTELDQISPALIYAWQPGTMTGPAIARLLMGDVEPLGRLPMTFPRSLGQVPLSHDYRPTGRPYLDPMEGFRAGYGDTSIKPLYAFGYGKTYTKLSYGAPQLDRKVMRAGETAKVKVDVSNDSMRAGTAMVQIYVGIRVARVSQPLKQLRGFKRVKLDPYTTQTVELEVKADDFAYWDVDGQRIMAPGPIDVMAGFDAEDVKTATLEFRP</sequence>
<evidence type="ECO:0000256" key="7">
    <source>
        <dbReference type="RuleBase" id="RU361161"/>
    </source>
</evidence>
<protein>
    <recommendedName>
        <fullName evidence="3">beta-glucosidase</fullName>
        <ecNumber evidence="3">3.2.1.21</ecNumber>
    </recommendedName>
</protein>
<comment type="catalytic activity">
    <reaction evidence="1">
        <text>Hydrolysis of terminal, non-reducing beta-D-glucosyl residues with release of beta-D-glucose.</text>
        <dbReference type="EC" id="3.2.1.21"/>
    </reaction>
</comment>
<feature type="signal peptide" evidence="8">
    <location>
        <begin position="1"/>
        <end position="23"/>
    </location>
</feature>
<keyword evidence="5 7" id="KW-0378">Hydrolase</keyword>
<reference evidence="10" key="1">
    <citation type="submission" date="2020-10" db="EMBL/GenBank/DDBJ databases">
        <authorList>
            <person name="Abbas A."/>
            <person name="Razzaq R."/>
            <person name="Waqas M."/>
            <person name="Abbas N."/>
            <person name="Nielsen T.K."/>
            <person name="Hansen L.H."/>
            <person name="Hussain S."/>
            <person name="Shahid M."/>
        </authorList>
    </citation>
    <scope>NUCLEOTIDE SEQUENCE</scope>
    <source>
        <strain evidence="10">S14</strain>
    </source>
</reference>
<keyword evidence="6 7" id="KW-0326">Glycosidase</keyword>
<dbReference type="Pfam" id="PF01915">
    <property type="entry name" value="Glyco_hydro_3_C"/>
    <property type="match status" value="1"/>
</dbReference>
<dbReference type="InterPro" id="IPR051915">
    <property type="entry name" value="Cellulose_Degrad_GH3"/>
</dbReference>
<proteinExistence type="inferred from homology"/>
<dbReference type="EMBL" id="JADBEO010000019">
    <property type="protein sequence ID" value="MDR4307079.1"/>
    <property type="molecule type" value="Genomic_DNA"/>
</dbReference>
<dbReference type="GO" id="GO:0016787">
    <property type="term" value="F:hydrolase activity"/>
    <property type="evidence" value="ECO:0007669"/>
    <property type="project" value="UniProtKB-KW"/>
</dbReference>
<dbReference type="InterPro" id="IPR019800">
    <property type="entry name" value="Glyco_hydro_3_AS"/>
</dbReference>
<organism evidence="10 11">
    <name type="scientific">Chelatococcus sambhunathii</name>
    <dbReference type="NCBI Taxonomy" id="363953"/>
    <lineage>
        <taxon>Bacteria</taxon>
        <taxon>Pseudomonadati</taxon>
        <taxon>Pseudomonadota</taxon>
        <taxon>Alphaproteobacteria</taxon>
        <taxon>Hyphomicrobiales</taxon>
        <taxon>Chelatococcaceae</taxon>
        <taxon>Chelatococcus</taxon>
    </lineage>
</organism>